<keyword evidence="5 12" id="KW-0138">CF(0)</keyword>
<dbReference type="AlphaFoldDB" id="Q4FBL3"/>
<sequence length="52" mass="6028">MPQMAPLMWLTLMTMTIVSLLMITIYVYFNKTSLNKDGSDLKASSVTNKWLW</sequence>
<feature type="transmembrane region" description="Helical" evidence="13">
    <location>
        <begin position="6"/>
        <end position="29"/>
    </location>
</feature>
<evidence type="ECO:0000256" key="6">
    <source>
        <dbReference type="ARBA" id="ARBA00022692"/>
    </source>
</evidence>
<comment type="similarity">
    <text evidence="2 12">Belongs to the ATPase protein 8 family.</text>
</comment>
<keyword evidence="4 12" id="KW-0813">Transport</keyword>
<dbReference type="InterPro" id="IPR001421">
    <property type="entry name" value="ATP8_metazoa"/>
</dbReference>
<evidence type="ECO:0000256" key="3">
    <source>
        <dbReference type="ARBA" id="ARBA00011291"/>
    </source>
</evidence>
<dbReference type="GO" id="GO:0031966">
    <property type="term" value="C:mitochondrial membrane"/>
    <property type="evidence" value="ECO:0007669"/>
    <property type="project" value="UniProtKB-SubCell"/>
</dbReference>
<comment type="subunit">
    <text evidence="3">F-type ATPases have 2 components, CF(1) - the catalytic core - and CF(0) - the membrane proton channel.</text>
</comment>
<dbReference type="Pfam" id="PF00895">
    <property type="entry name" value="ATP-synt_8"/>
    <property type="match status" value="1"/>
</dbReference>
<protein>
    <recommendedName>
        <fullName evidence="12">ATP synthase complex subunit 8</fullName>
    </recommendedName>
</protein>
<evidence type="ECO:0000256" key="10">
    <source>
        <dbReference type="ARBA" id="ARBA00023128"/>
    </source>
</evidence>
<keyword evidence="7 12" id="KW-0375">Hydrogen ion transport</keyword>
<evidence type="ECO:0000256" key="9">
    <source>
        <dbReference type="ARBA" id="ARBA00023065"/>
    </source>
</evidence>
<evidence type="ECO:0000256" key="4">
    <source>
        <dbReference type="ARBA" id="ARBA00022448"/>
    </source>
</evidence>
<gene>
    <name evidence="14" type="primary">ATP8</name>
</gene>
<evidence type="ECO:0000256" key="1">
    <source>
        <dbReference type="ARBA" id="ARBA00004304"/>
    </source>
</evidence>
<reference evidence="14" key="1">
    <citation type="journal article" date="2005" name="Mol. Ecol.">
        <title>Population histories of right whales (Cetacea: Eubalaena) inferred from mitochondrial sequence diversities and divergences of their whale lice (Amphipoda: Cyamus).</title>
        <authorList>
            <person name="Kaliszewska Z.A."/>
            <person name="Seger J."/>
            <person name="Rowntree V.J."/>
            <person name="Barco S.G."/>
            <person name="Benegas R."/>
            <person name="Best P.B."/>
            <person name="Brown M.W."/>
            <person name="Brownell R.L. Jr."/>
            <person name="Carribero A."/>
            <person name="Harcourt R."/>
            <person name="Knowlton A.R."/>
            <person name="Marshall-Tilas K."/>
            <person name="Patenaude N.J."/>
            <person name="Rivarola M."/>
            <person name="Schaeff C.M."/>
            <person name="Sironi M."/>
            <person name="Smith W.A."/>
            <person name="Yamada T.K."/>
        </authorList>
    </citation>
    <scope>NUCLEOTIDE SEQUENCE</scope>
    <source>
        <strain evidence="14">EsARms01</strain>
    </source>
</reference>
<evidence type="ECO:0000256" key="2">
    <source>
        <dbReference type="ARBA" id="ARBA00008892"/>
    </source>
</evidence>
<comment type="subcellular location">
    <subcellularLocation>
        <location evidence="1 12">Mitochondrion membrane</location>
        <topology evidence="1 12">Single-pass membrane protein</topology>
    </subcellularLocation>
</comment>
<evidence type="ECO:0000256" key="12">
    <source>
        <dbReference type="RuleBase" id="RU003661"/>
    </source>
</evidence>
<evidence type="ECO:0000313" key="14">
    <source>
        <dbReference type="EMBL" id="AAZ05848.1"/>
    </source>
</evidence>
<evidence type="ECO:0000256" key="11">
    <source>
        <dbReference type="ARBA" id="ARBA00023136"/>
    </source>
</evidence>
<evidence type="ECO:0000256" key="8">
    <source>
        <dbReference type="ARBA" id="ARBA00022989"/>
    </source>
</evidence>
<accession>Q4FBL3</accession>
<dbReference type="GO" id="GO:0015078">
    <property type="term" value="F:proton transmembrane transporter activity"/>
    <property type="evidence" value="ECO:0007669"/>
    <property type="project" value="InterPro"/>
</dbReference>
<name>Q4FBL3_CYAER</name>
<keyword evidence="10 12" id="KW-0496">Mitochondrion</keyword>
<evidence type="ECO:0000256" key="13">
    <source>
        <dbReference type="SAM" id="Phobius"/>
    </source>
</evidence>
<dbReference type="GO" id="GO:0045259">
    <property type="term" value="C:proton-transporting ATP synthase complex"/>
    <property type="evidence" value="ECO:0007669"/>
    <property type="project" value="UniProtKB-KW"/>
</dbReference>
<organism evidence="14">
    <name type="scientific">Cyamus erraticus</name>
    <name type="common">Whale louse</name>
    <dbReference type="NCBI Taxonomy" id="335539"/>
    <lineage>
        <taxon>Eukaryota</taxon>
        <taxon>Metazoa</taxon>
        <taxon>Ecdysozoa</taxon>
        <taxon>Arthropoda</taxon>
        <taxon>Crustacea</taxon>
        <taxon>Multicrustacea</taxon>
        <taxon>Malacostraca</taxon>
        <taxon>Eumalacostraca</taxon>
        <taxon>Peracarida</taxon>
        <taxon>Amphipoda</taxon>
        <taxon>Senticaudata</taxon>
        <taxon>Corophiida</taxon>
        <taxon>Caprellidira</taxon>
        <taxon>Caprelloidea</taxon>
        <taxon>Cyamidae</taxon>
        <taxon>Cyamus</taxon>
    </lineage>
</organism>
<dbReference type="GO" id="GO:0015986">
    <property type="term" value="P:proton motive force-driven ATP synthesis"/>
    <property type="evidence" value="ECO:0007669"/>
    <property type="project" value="InterPro"/>
</dbReference>
<geneLocation type="mitochondrion" evidence="14"/>
<keyword evidence="9 12" id="KW-0406">Ion transport</keyword>
<evidence type="ECO:0000256" key="7">
    <source>
        <dbReference type="ARBA" id="ARBA00022781"/>
    </source>
</evidence>
<keyword evidence="6 12" id="KW-0812">Transmembrane</keyword>
<dbReference type="EMBL" id="DQ095129">
    <property type="protein sequence ID" value="AAZ05848.1"/>
    <property type="molecule type" value="Genomic_DNA"/>
</dbReference>
<keyword evidence="11 13" id="KW-0472">Membrane</keyword>
<evidence type="ECO:0000256" key="5">
    <source>
        <dbReference type="ARBA" id="ARBA00022547"/>
    </source>
</evidence>
<keyword evidence="8 13" id="KW-1133">Transmembrane helix</keyword>
<proteinExistence type="inferred from homology"/>